<evidence type="ECO:0000313" key="2">
    <source>
        <dbReference type="EMBL" id="NYH79371.1"/>
    </source>
</evidence>
<feature type="transmembrane region" description="Helical" evidence="1">
    <location>
        <begin position="136"/>
        <end position="156"/>
    </location>
</feature>
<feature type="transmembrane region" description="Helical" evidence="1">
    <location>
        <begin position="44"/>
        <end position="64"/>
    </location>
</feature>
<keyword evidence="1" id="KW-0812">Transmembrane</keyword>
<protein>
    <submittedName>
        <fullName evidence="2">Uncharacterized protein</fullName>
    </submittedName>
</protein>
<keyword evidence="3" id="KW-1185">Reference proteome</keyword>
<feature type="transmembrane region" description="Helical" evidence="1">
    <location>
        <begin position="84"/>
        <end position="102"/>
    </location>
</feature>
<dbReference type="Proteomes" id="UP000548304">
    <property type="component" value="Unassembled WGS sequence"/>
</dbReference>
<gene>
    <name evidence="2" type="ORF">FHR84_002705</name>
</gene>
<evidence type="ECO:0000256" key="1">
    <source>
        <dbReference type="SAM" id="Phobius"/>
    </source>
</evidence>
<organism evidence="2 3">
    <name type="scientific">Actinopolyspora biskrensis</name>
    <dbReference type="NCBI Taxonomy" id="1470178"/>
    <lineage>
        <taxon>Bacteria</taxon>
        <taxon>Bacillati</taxon>
        <taxon>Actinomycetota</taxon>
        <taxon>Actinomycetes</taxon>
        <taxon>Actinopolysporales</taxon>
        <taxon>Actinopolysporaceae</taxon>
        <taxon>Actinopolyspora</taxon>
    </lineage>
</organism>
<dbReference type="RefSeq" id="WP_179535771.1">
    <property type="nucleotide sequence ID" value="NZ_JACBYW010000004.1"/>
</dbReference>
<feature type="transmembrane region" description="Helical" evidence="1">
    <location>
        <begin position="108"/>
        <end position="129"/>
    </location>
</feature>
<comment type="caution">
    <text evidence="2">The sequence shown here is derived from an EMBL/GenBank/DDBJ whole genome shotgun (WGS) entry which is preliminary data.</text>
</comment>
<sequence>MTPLRLLLRAHRWLPHTAGCAAVALVNALFGADRLPVPVPNVGQLHVPLGLFSPLLLACMITLYLRPPTRLWDTAPRSQGVVRLGLLTATALPAALACLPLWTHSSELALAGLRNLAGLTGMTLTTATLAGATRGWVTAFPYVLLTLLLGTHGSSTTGGYTEHPWWAFAVERAADMTAAVLAVVLFCVALGSYTLAGARAEQ</sequence>
<dbReference type="AlphaFoldDB" id="A0A852YXK9"/>
<proteinExistence type="predicted"/>
<feature type="transmembrane region" description="Helical" evidence="1">
    <location>
        <begin position="12"/>
        <end position="32"/>
    </location>
</feature>
<accession>A0A852YXK9</accession>
<dbReference type="EMBL" id="JACBYW010000004">
    <property type="protein sequence ID" value="NYH79371.1"/>
    <property type="molecule type" value="Genomic_DNA"/>
</dbReference>
<name>A0A852YXK9_9ACTN</name>
<keyword evidence="1" id="KW-0472">Membrane</keyword>
<feature type="transmembrane region" description="Helical" evidence="1">
    <location>
        <begin position="176"/>
        <end position="196"/>
    </location>
</feature>
<reference evidence="2 3" key="1">
    <citation type="submission" date="2020-07" db="EMBL/GenBank/DDBJ databases">
        <title>Genomic Encyclopedia of Type Strains, Phase III (KMG-III): the genomes of soil and plant-associated and newly described type strains.</title>
        <authorList>
            <person name="Whitman W."/>
        </authorList>
    </citation>
    <scope>NUCLEOTIDE SEQUENCE [LARGE SCALE GENOMIC DNA]</scope>
    <source>
        <strain evidence="2 3">CECT 8576</strain>
    </source>
</reference>
<keyword evidence="1" id="KW-1133">Transmembrane helix</keyword>
<evidence type="ECO:0000313" key="3">
    <source>
        <dbReference type="Proteomes" id="UP000548304"/>
    </source>
</evidence>